<dbReference type="AlphaFoldDB" id="A0A9X2BP86"/>
<sequence length="335" mass="38003">MAEFTDFSLAQRFSMIALNAQRSNMMTTVKKISLRAMAAAVILEVYLDGGLTGAKGKIQPATRTGENTPNGEAAYREMILDGVRLKARGRQHDLFWWLKHASSLSKRKLARFELVMAKTLSDLGALEEIPNLLGCDMYYESAGLSIKEYRCPIDEYTRMTEGFRAEILEEGQVSDDAICLLWLLRESGCLPDLFSRNELDLVAARMNELDPSNSLAHTLFPIQIYRGWEFAIKHVLRMKKTFIRTSVGTGMLFLFPLLDRTQAVFIETEAWFSNSKQRLEAVKERLEAQGHVFTVLKDGEIPTIKIDNLVYEAVPHFVTVRIPIQGVRLLPKRPI</sequence>
<dbReference type="InterPro" id="IPR008628">
    <property type="entry name" value="GPP34-like"/>
</dbReference>
<name>A0A9X2BP86_9BACL</name>
<dbReference type="Proteomes" id="UP001139534">
    <property type="component" value="Unassembled WGS sequence"/>
</dbReference>
<protein>
    <submittedName>
        <fullName evidence="1">GPP34 family phosphoprotein</fullName>
    </submittedName>
</protein>
<organism evidence="1 2">
    <name type="scientific">Paenibacillus mellifer</name>
    <dbReference type="NCBI Taxonomy" id="2937794"/>
    <lineage>
        <taxon>Bacteria</taxon>
        <taxon>Bacillati</taxon>
        <taxon>Bacillota</taxon>
        <taxon>Bacilli</taxon>
        <taxon>Bacillales</taxon>
        <taxon>Paenibacillaceae</taxon>
        <taxon>Paenibacillus</taxon>
    </lineage>
</organism>
<comment type="caution">
    <text evidence="1">The sequence shown here is derived from an EMBL/GenBank/DDBJ whole genome shotgun (WGS) entry which is preliminary data.</text>
</comment>
<evidence type="ECO:0000313" key="2">
    <source>
        <dbReference type="Proteomes" id="UP001139534"/>
    </source>
</evidence>
<accession>A0A9X2BP86</accession>
<dbReference type="EMBL" id="JALPRK010000008">
    <property type="protein sequence ID" value="MCK8487759.1"/>
    <property type="molecule type" value="Genomic_DNA"/>
</dbReference>
<dbReference type="GO" id="GO:0070273">
    <property type="term" value="F:phosphatidylinositol-4-phosphate binding"/>
    <property type="evidence" value="ECO:0007669"/>
    <property type="project" value="InterPro"/>
</dbReference>
<gene>
    <name evidence="1" type="ORF">M0651_11290</name>
</gene>
<dbReference type="Pfam" id="PF05719">
    <property type="entry name" value="GPP34"/>
    <property type="match status" value="1"/>
</dbReference>
<evidence type="ECO:0000313" key="1">
    <source>
        <dbReference type="EMBL" id="MCK8487759.1"/>
    </source>
</evidence>
<reference evidence="1" key="1">
    <citation type="submission" date="2022-04" db="EMBL/GenBank/DDBJ databases">
        <authorList>
            <person name="Seo M.-J."/>
        </authorList>
    </citation>
    <scope>NUCLEOTIDE SEQUENCE</scope>
    <source>
        <strain evidence="1">MBLB2552</strain>
    </source>
</reference>
<proteinExistence type="predicted"/>
<dbReference type="RefSeq" id="WP_248551849.1">
    <property type="nucleotide sequence ID" value="NZ_JALPRK010000008.1"/>
</dbReference>
<keyword evidence="2" id="KW-1185">Reference proteome</keyword>